<evidence type="ECO:0000256" key="14">
    <source>
        <dbReference type="ARBA" id="ARBA00022989"/>
    </source>
</evidence>
<evidence type="ECO:0000313" key="24">
    <source>
        <dbReference type="EMBL" id="KMZ75277.1"/>
    </source>
</evidence>
<dbReference type="PROSITE" id="PS00107">
    <property type="entry name" value="PROTEIN_KINASE_ATP"/>
    <property type="match status" value="1"/>
</dbReference>
<dbReference type="PANTHER" id="PTHR45974">
    <property type="entry name" value="RECEPTOR-LIKE PROTEIN 55"/>
    <property type="match status" value="1"/>
</dbReference>
<feature type="signal peptide" evidence="22">
    <location>
        <begin position="1"/>
        <end position="25"/>
    </location>
</feature>
<dbReference type="InterPro" id="IPR017441">
    <property type="entry name" value="Protein_kinase_ATP_BS"/>
</dbReference>
<evidence type="ECO:0000256" key="7">
    <source>
        <dbReference type="ARBA" id="ARBA00022679"/>
    </source>
</evidence>
<keyword evidence="5" id="KW-0723">Serine/threonine-protein kinase</keyword>
<keyword evidence="6" id="KW-0433">Leucine-rich repeat</keyword>
<evidence type="ECO:0000256" key="10">
    <source>
        <dbReference type="ARBA" id="ARBA00022737"/>
    </source>
</evidence>
<evidence type="ECO:0000256" key="18">
    <source>
        <dbReference type="ARBA" id="ARBA00047899"/>
    </source>
</evidence>
<keyword evidence="9 22" id="KW-0732">Signal</keyword>
<evidence type="ECO:0000256" key="19">
    <source>
        <dbReference type="ARBA" id="ARBA00048679"/>
    </source>
</evidence>
<dbReference type="PANTHER" id="PTHR45974:SF134">
    <property type="entry name" value="OS01G0960400 PROTEIN"/>
    <property type="match status" value="1"/>
</dbReference>
<dbReference type="FunFam" id="3.80.10.10:FF:000387">
    <property type="entry name" value="Probable LRR receptor-like serine/threonine-protein kinase At1g06840"/>
    <property type="match status" value="1"/>
</dbReference>
<dbReference type="GO" id="GO:0005886">
    <property type="term" value="C:plasma membrane"/>
    <property type="evidence" value="ECO:0007669"/>
    <property type="project" value="UniProtKB-SubCell"/>
</dbReference>
<evidence type="ECO:0000256" key="9">
    <source>
        <dbReference type="ARBA" id="ARBA00022729"/>
    </source>
</evidence>
<dbReference type="Gene3D" id="3.30.200.20">
    <property type="entry name" value="Phosphorylase Kinase, domain 1"/>
    <property type="match status" value="1"/>
</dbReference>
<dbReference type="OMA" id="CEDRPET"/>
<dbReference type="SMART" id="SM00220">
    <property type="entry name" value="S_TKc"/>
    <property type="match status" value="1"/>
</dbReference>
<dbReference type="STRING" id="29655.A0A0K9Q444"/>
<proteinExistence type="inferred from homology"/>
<protein>
    <recommendedName>
        <fullName evidence="3">non-specific serine/threonine protein kinase</fullName>
        <ecNumber evidence="3">2.7.11.1</ecNumber>
    </recommendedName>
</protein>
<accession>A0A0K9Q444</accession>
<dbReference type="EMBL" id="LFYR01000182">
    <property type="protein sequence ID" value="KMZ75277.1"/>
    <property type="molecule type" value="Genomic_DNA"/>
</dbReference>
<feature type="binding site" evidence="20">
    <location>
        <position position="643"/>
    </location>
    <ligand>
        <name>ATP</name>
        <dbReference type="ChEBI" id="CHEBI:30616"/>
    </ligand>
</feature>
<evidence type="ECO:0000256" key="6">
    <source>
        <dbReference type="ARBA" id="ARBA00022614"/>
    </source>
</evidence>
<evidence type="ECO:0000256" key="22">
    <source>
        <dbReference type="SAM" id="SignalP"/>
    </source>
</evidence>
<keyword evidence="10" id="KW-0677">Repeat</keyword>
<keyword evidence="11 20" id="KW-0547">Nucleotide-binding</keyword>
<evidence type="ECO:0000256" key="15">
    <source>
        <dbReference type="ARBA" id="ARBA00023136"/>
    </source>
</evidence>
<dbReference type="Gene3D" id="3.80.10.10">
    <property type="entry name" value="Ribonuclease Inhibitor"/>
    <property type="match status" value="2"/>
</dbReference>
<keyword evidence="25" id="KW-1185">Reference proteome</keyword>
<evidence type="ECO:0000256" key="11">
    <source>
        <dbReference type="ARBA" id="ARBA00022741"/>
    </source>
</evidence>
<evidence type="ECO:0000256" key="4">
    <source>
        <dbReference type="ARBA" id="ARBA00022475"/>
    </source>
</evidence>
<keyword evidence="14 21" id="KW-1133">Transmembrane helix</keyword>
<evidence type="ECO:0000256" key="13">
    <source>
        <dbReference type="ARBA" id="ARBA00022840"/>
    </source>
</evidence>
<dbReference type="Pfam" id="PF00069">
    <property type="entry name" value="Pkinase"/>
    <property type="match status" value="1"/>
</dbReference>
<comment type="catalytic activity">
    <reaction evidence="19">
        <text>L-seryl-[protein] + ATP = O-phospho-L-seryl-[protein] + ADP + H(+)</text>
        <dbReference type="Rhea" id="RHEA:17989"/>
        <dbReference type="Rhea" id="RHEA-COMP:9863"/>
        <dbReference type="Rhea" id="RHEA-COMP:11604"/>
        <dbReference type="ChEBI" id="CHEBI:15378"/>
        <dbReference type="ChEBI" id="CHEBI:29999"/>
        <dbReference type="ChEBI" id="CHEBI:30616"/>
        <dbReference type="ChEBI" id="CHEBI:83421"/>
        <dbReference type="ChEBI" id="CHEBI:456216"/>
        <dbReference type="EC" id="2.7.11.1"/>
    </reaction>
</comment>
<evidence type="ECO:0000256" key="5">
    <source>
        <dbReference type="ARBA" id="ARBA00022527"/>
    </source>
</evidence>
<evidence type="ECO:0000256" key="3">
    <source>
        <dbReference type="ARBA" id="ARBA00012513"/>
    </source>
</evidence>
<keyword evidence="15 21" id="KW-0472">Membrane</keyword>
<evidence type="ECO:0000256" key="21">
    <source>
        <dbReference type="SAM" id="Phobius"/>
    </source>
</evidence>
<dbReference type="SUPFAM" id="SSF52058">
    <property type="entry name" value="L domain-like"/>
    <property type="match status" value="1"/>
</dbReference>
<feature type="chain" id="PRO_5005528141" description="non-specific serine/threonine protein kinase" evidence="22">
    <location>
        <begin position="26"/>
        <end position="931"/>
    </location>
</feature>
<evidence type="ECO:0000256" key="16">
    <source>
        <dbReference type="ARBA" id="ARBA00023170"/>
    </source>
</evidence>
<name>A0A0K9Q444_ZOSMR</name>
<comment type="similarity">
    <text evidence="2">Belongs to the protein kinase superfamily. Ser/Thr protein kinase family.</text>
</comment>
<gene>
    <name evidence="24" type="ORF">ZOSMA_116G00020</name>
</gene>
<feature type="transmembrane region" description="Helical" evidence="21">
    <location>
        <begin position="550"/>
        <end position="574"/>
    </location>
</feature>
<evidence type="ECO:0000256" key="20">
    <source>
        <dbReference type="PROSITE-ProRule" id="PRU10141"/>
    </source>
</evidence>
<keyword evidence="17" id="KW-0325">Glycoprotein</keyword>
<dbReference type="InterPro" id="IPR032675">
    <property type="entry name" value="LRR_dom_sf"/>
</dbReference>
<keyword evidence="4" id="KW-1003">Cell membrane</keyword>
<dbReference type="GO" id="GO:0004674">
    <property type="term" value="F:protein serine/threonine kinase activity"/>
    <property type="evidence" value="ECO:0007669"/>
    <property type="project" value="UniProtKB-KW"/>
</dbReference>
<dbReference type="InterPro" id="IPR013210">
    <property type="entry name" value="LRR_N_plant-typ"/>
</dbReference>
<dbReference type="EC" id="2.7.11.1" evidence="3"/>
<keyword evidence="8 21" id="KW-0812">Transmembrane</keyword>
<keyword evidence="13 20" id="KW-0067">ATP-binding</keyword>
<dbReference type="Pfam" id="PF00560">
    <property type="entry name" value="LRR_1"/>
    <property type="match status" value="3"/>
</dbReference>
<dbReference type="Proteomes" id="UP000036987">
    <property type="component" value="Unassembled WGS sequence"/>
</dbReference>
<dbReference type="Gene3D" id="1.10.510.10">
    <property type="entry name" value="Transferase(Phosphotransferase) domain 1"/>
    <property type="match status" value="1"/>
</dbReference>
<dbReference type="InterPro" id="IPR008271">
    <property type="entry name" value="Ser/Thr_kinase_AS"/>
</dbReference>
<sequence>MGAVGEDFIGFVVFTFVLCLIQVTADGVSDTDPTEVSALRAVKKSLIDPHNHLISWDRRDPCRSKWLGITCHEKSGDDDYMHVKYIHLFNRNLSGTLAPELGQLLQLEILDFMWNNISGSIPKEIGNLSSLELLVVNGNKLSGSLPDELGNLSKMKRIQIDQNNISGSFPESFKNLINLKHMHMNNNSISGHIPPYICKLPKLIHFLLDNNNLSGQLPPEFSEADKIVIIQIDNNNFSGSSIPESYTKIKGLTKLSLRNCGLQGTIPDLSDLTDLQNIDLSENQLEGTIPSNRLSEDITSIDLSYNRLTGSIPTNFSHLPSIQFLSLKNNSLNGSITTSFESKNNLTLDLQNNKISNVSDGIINNSNVKIMLKGNPICSNENKVNLEFLCGFNDSERSGYMDEKCPKEACPTDALYEYARYSNGSCSCVAPLRVGYRLKSPSFWDFSSSVKKTLEHDLDANLSLSGYVKIETFLWEEGPRLKMNLKFFPAVKKKFNESEVLRLRDIFSGWKITNTNYFGPYELLNFTLEGPYKSYENLFLDSSEFLTIRAIVGIVFGTLAASLIACGLISFFIMKQHYNYKFLSYKRHSLINSRIKSDGLKEYTFKEITQLTQCFSKSNEIGKGGYGHVYKGILADGKYVAIKRADEGSLQGSKEFYNEIQLLSRLRHKNLVSLVGYCDEKSEQMLVYEFIQNGTLRDFLSETSKKCPDFPMRLRIALESAKGILYLHTEADPPVLHRDIKSANILLDSNFIPKVADFGLSRLAPLPDDEGNPNGHVSTAVKGTPGYLDPEYFLSHRLTDKSDVYSLGVVFLEIITGKRPISNGRNICREVRIAHQHGRAHSLVDSRMIILPSKCVEKFVVLALRCCDENMDSRPSMSEVVRELEYICHMDRDLDFSKSGFVATESSSVSSFSMDLSESSESYSKKTMGAV</sequence>
<dbReference type="SUPFAM" id="SSF56112">
    <property type="entry name" value="Protein kinase-like (PK-like)"/>
    <property type="match status" value="1"/>
</dbReference>
<feature type="domain" description="Protein kinase" evidence="23">
    <location>
        <begin position="615"/>
        <end position="887"/>
    </location>
</feature>
<dbReference type="PROSITE" id="PS50011">
    <property type="entry name" value="PROTEIN_KINASE_DOM"/>
    <property type="match status" value="1"/>
</dbReference>
<dbReference type="OrthoDB" id="2020077at2759"/>
<dbReference type="CDD" id="cd14066">
    <property type="entry name" value="STKc_IRAK"/>
    <property type="match status" value="1"/>
</dbReference>
<dbReference type="AlphaFoldDB" id="A0A0K9Q444"/>
<dbReference type="PROSITE" id="PS00108">
    <property type="entry name" value="PROTEIN_KINASE_ST"/>
    <property type="match status" value="1"/>
</dbReference>
<dbReference type="InterPro" id="IPR011009">
    <property type="entry name" value="Kinase-like_dom_sf"/>
</dbReference>
<evidence type="ECO:0000259" key="23">
    <source>
        <dbReference type="PROSITE" id="PS50011"/>
    </source>
</evidence>
<dbReference type="FunFam" id="3.30.200.20:FF:000542">
    <property type="entry name" value="Receptor-like serine/threonine-protein kinase At4g25390"/>
    <property type="match status" value="1"/>
</dbReference>
<evidence type="ECO:0000256" key="8">
    <source>
        <dbReference type="ARBA" id="ARBA00022692"/>
    </source>
</evidence>
<evidence type="ECO:0000256" key="17">
    <source>
        <dbReference type="ARBA" id="ARBA00023180"/>
    </source>
</evidence>
<comment type="subcellular location">
    <subcellularLocation>
        <location evidence="1">Cell membrane</location>
        <topology evidence="1">Single-pass membrane protein</topology>
    </subcellularLocation>
</comment>
<dbReference type="GO" id="GO:0005524">
    <property type="term" value="F:ATP binding"/>
    <property type="evidence" value="ECO:0007669"/>
    <property type="project" value="UniProtKB-UniRule"/>
</dbReference>
<evidence type="ECO:0000256" key="1">
    <source>
        <dbReference type="ARBA" id="ARBA00004162"/>
    </source>
</evidence>
<keyword evidence="12 24" id="KW-0418">Kinase</keyword>
<dbReference type="Pfam" id="PF13855">
    <property type="entry name" value="LRR_8"/>
    <property type="match status" value="1"/>
</dbReference>
<organism evidence="24 25">
    <name type="scientific">Zostera marina</name>
    <name type="common">Eelgrass</name>
    <dbReference type="NCBI Taxonomy" id="29655"/>
    <lineage>
        <taxon>Eukaryota</taxon>
        <taxon>Viridiplantae</taxon>
        <taxon>Streptophyta</taxon>
        <taxon>Embryophyta</taxon>
        <taxon>Tracheophyta</taxon>
        <taxon>Spermatophyta</taxon>
        <taxon>Magnoliopsida</taxon>
        <taxon>Liliopsida</taxon>
        <taxon>Zosteraceae</taxon>
        <taxon>Zostera</taxon>
    </lineage>
</organism>
<reference evidence="25" key="1">
    <citation type="journal article" date="2016" name="Nature">
        <title>The genome of the seagrass Zostera marina reveals angiosperm adaptation to the sea.</title>
        <authorList>
            <person name="Olsen J.L."/>
            <person name="Rouze P."/>
            <person name="Verhelst B."/>
            <person name="Lin Y.-C."/>
            <person name="Bayer T."/>
            <person name="Collen J."/>
            <person name="Dattolo E."/>
            <person name="De Paoli E."/>
            <person name="Dittami S."/>
            <person name="Maumus F."/>
            <person name="Michel G."/>
            <person name="Kersting A."/>
            <person name="Lauritano C."/>
            <person name="Lohaus R."/>
            <person name="Toepel M."/>
            <person name="Tonon T."/>
            <person name="Vanneste K."/>
            <person name="Amirebrahimi M."/>
            <person name="Brakel J."/>
            <person name="Bostroem C."/>
            <person name="Chovatia M."/>
            <person name="Grimwood J."/>
            <person name="Jenkins J.W."/>
            <person name="Jueterbock A."/>
            <person name="Mraz A."/>
            <person name="Stam W.T."/>
            <person name="Tice H."/>
            <person name="Bornberg-Bauer E."/>
            <person name="Green P.J."/>
            <person name="Pearson G.A."/>
            <person name="Procaccini G."/>
            <person name="Duarte C.M."/>
            <person name="Schmutz J."/>
            <person name="Reusch T.B.H."/>
            <person name="Van de Peer Y."/>
        </authorList>
    </citation>
    <scope>NUCLEOTIDE SEQUENCE [LARGE SCALE GENOMIC DNA]</scope>
    <source>
        <strain evidence="25">cv. Finnish</strain>
    </source>
</reference>
<comment type="caution">
    <text evidence="24">The sequence shown here is derived from an EMBL/GenBank/DDBJ whole genome shotgun (WGS) entry which is preliminary data.</text>
</comment>
<evidence type="ECO:0000256" key="2">
    <source>
        <dbReference type="ARBA" id="ARBA00008684"/>
    </source>
</evidence>
<keyword evidence="7" id="KW-0808">Transferase</keyword>
<dbReference type="InterPro" id="IPR000719">
    <property type="entry name" value="Prot_kinase_dom"/>
</dbReference>
<dbReference type="FunFam" id="1.10.510.10:FF:000453">
    <property type="entry name" value="LRR receptor-like serine/threonine-protein kinase HSL2"/>
    <property type="match status" value="1"/>
</dbReference>
<comment type="catalytic activity">
    <reaction evidence="18">
        <text>L-threonyl-[protein] + ATP = O-phospho-L-threonyl-[protein] + ADP + H(+)</text>
        <dbReference type="Rhea" id="RHEA:46608"/>
        <dbReference type="Rhea" id="RHEA-COMP:11060"/>
        <dbReference type="Rhea" id="RHEA-COMP:11605"/>
        <dbReference type="ChEBI" id="CHEBI:15378"/>
        <dbReference type="ChEBI" id="CHEBI:30013"/>
        <dbReference type="ChEBI" id="CHEBI:30616"/>
        <dbReference type="ChEBI" id="CHEBI:61977"/>
        <dbReference type="ChEBI" id="CHEBI:456216"/>
        <dbReference type="EC" id="2.7.11.1"/>
    </reaction>
</comment>
<evidence type="ECO:0000313" key="25">
    <source>
        <dbReference type="Proteomes" id="UP000036987"/>
    </source>
</evidence>
<evidence type="ECO:0000256" key="12">
    <source>
        <dbReference type="ARBA" id="ARBA00022777"/>
    </source>
</evidence>
<dbReference type="InterPro" id="IPR001611">
    <property type="entry name" value="Leu-rich_rpt"/>
</dbReference>
<dbReference type="Pfam" id="PF08263">
    <property type="entry name" value="LRRNT_2"/>
    <property type="match status" value="1"/>
</dbReference>
<keyword evidence="16" id="KW-0675">Receptor</keyword>